<dbReference type="SUPFAM" id="SSF46565">
    <property type="entry name" value="Chaperone J-domain"/>
    <property type="match status" value="1"/>
</dbReference>
<dbReference type="PANTHER" id="PTHR45496">
    <property type="entry name" value="CHAPERONE DNAJ-DOMAIN SUPERFAMILY PROTEIN"/>
    <property type="match status" value="1"/>
</dbReference>
<feature type="region of interest" description="Disordered" evidence="1">
    <location>
        <begin position="343"/>
        <end position="363"/>
    </location>
</feature>
<accession>A0A498HVP5</accession>
<gene>
    <name evidence="3" type="ORF">DVH24_021252</name>
</gene>
<dbReference type="InterPro" id="IPR036869">
    <property type="entry name" value="J_dom_sf"/>
</dbReference>
<dbReference type="Pfam" id="PF23551">
    <property type="entry name" value="Zn_ribbon_20"/>
    <property type="match status" value="1"/>
</dbReference>
<dbReference type="Proteomes" id="UP000290289">
    <property type="component" value="Chromosome 15"/>
</dbReference>
<keyword evidence="4" id="KW-1185">Reference proteome</keyword>
<evidence type="ECO:0000313" key="4">
    <source>
        <dbReference type="Proteomes" id="UP000290289"/>
    </source>
</evidence>
<dbReference type="OrthoDB" id="977640at2759"/>
<dbReference type="STRING" id="3750.A0A498HVP5"/>
<dbReference type="InterPro" id="IPR056988">
    <property type="entry name" value="Zn_ribbon_pln"/>
</dbReference>
<organism evidence="3 4">
    <name type="scientific">Malus domestica</name>
    <name type="common">Apple</name>
    <name type="synonym">Pyrus malus</name>
    <dbReference type="NCBI Taxonomy" id="3750"/>
    <lineage>
        <taxon>Eukaryota</taxon>
        <taxon>Viridiplantae</taxon>
        <taxon>Streptophyta</taxon>
        <taxon>Embryophyta</taxon>
        <taxon>Tracheophyta</taxon>
        <taxon>Spermatophyta</taxon>
        <taxon>Magnoliopsida</taxon>
        <taxon>eudicotyledons</taxon>
        <taxon>Gunneridae</taxon>
        <taxon>Pentapetalae</taxon>
        <taxon>rosids</taxon>
        <taxon>fabids</taxon>
        <taxon>Rosales</taxon>
        <taxon>Rosaceae</taxon>
        <taxon>Amygdaloideae</taxon>
        <taxon>Maleae</taxon>
        <taxon>Malus</taxon>
    </lineage>
</organism>
<dbReference type="SMR" id="A0A498HVP5"/>
<comment type="caution">
    <text evidence="3">The sequence shown here is derived from an EMBL/GenBank/DDBJ whole genome shotgun (WGS) entry which is preliminary data.</text>
</comment>
<dbReference type="PANTHER" id="PTHR45496:SF12">
    <property type="entry name" value="J DOMAIN-CONTAINING PROTEIN"/>
    <property type="match status" value="1"/>
</dbReference>
<dbReference type="EMBL" id="RDQH01000341">
    <property type="protein sequence ID" value="RXH74072.1"/>
    <property type="molecule type" value="Genomic_DNA"/>
</dbReference>
<dbReference type="Gramene" id="mRNA:MD15G0272300">
    <property type="protein sequence ID" value="CDS:MD15G0272300.1"/>
    <property type="gene ID" value="MD15G0272300"/>
</dbReference>
<dbReference type="InterPro" id="IPR053052">
    <property type="entry name" value="Imprinting_Balance_Reg"/>
</dbReference>
<feature type="region of interest" description="Disordered" evidence="1">
    <location>
        <begin position="129"/>
        <end position="157"/>
    </location>
</feature>
<dbReference type="Gene3D" id="1.10.287.110">
    <property type="entry name" value="DnaJ domain"/>
    <property type="match status" value="1"/>
</dbReference>
<feature type="domain" description="J" evidence="2">
    <location>
        <begin position="71"/>
        <end position="137"/>
    </location>
</feature>
<evidence type="ECO:0000313" key="3">
    <source>
        <dbReference type="EMBL" id="RXH74072.1"/>
    </source>
</evidence>
<dbReference type="CDD" id="cd06257">
    <property type="entry name" value="DnaJ"/>
    <property type="match status" value="1"/>
</dbReference>
<protein>
    <recommendedName>
        <fullName evidence="2">J domain-containing protein</fullName>
    </recommendedName>
</protein>
<dbReference type="SMART" id="SM00271">
    <property type="entry name" value="DnaJ"/>
    <property type="match status" value="1"/>
</dbReference>
<dbReference type="PROSITE" id="PS50076">
    <property type="entry name" value="DNAJ_2"/>
    <property type="match status" value="1"/>
</dbReference>
<evidence type="ECO:0000256" key="1">
    <source>
        <dbReference type="SAM" id="MobiDB-lite"/>
    </source>
</evidence>
<proteinExistence type="predicted"/>
<evidence type="ECO:0000259" key="2">
    <source>
        <dbReference type="PROSITE" id="PS50076"/>
    </source>
</evidence>
<feature type="compositionally biased region" description="Gly residues" evidence="1">
    <location>
        <begin position="345"/>
        <end position="361"/>
    </location>
</feature>
<dbReference type="Pfam" id="PF00226">
    <property type="entry name" value="DnaJ"/>
    <property type="match status" value="1"/>
</dbReference>
<dbReference type="InterPro" id="IPR001623">
    <property type="entry name" value="DnaJ_domain"/>
</dbReference>
<reference evidence="3 4" key="1">
    <citation type="submission" date="2018-10" db="EMBL/GenBank/DDBJ databases">
        <title>A high-quality apple genome assembly.</title>
        <authorList>
            <person name="Hu J."/>
        </authorList>
    </citation>
    <scope>NUCLEOTIDE SEQUENCE [LARGE SCALE GENOMIC DNA]</scope>
    <source>
        <strain evidence="4">cv. HFTH1</strain>
        <tissue evidence="3">Young leaf</tissue>
    </source>
</reference>
<feature type="compositionally biased region" description="Basic and acidic residues" evidence="1">
    <location>
        <begin position="129"/>
        <end position="151"/>
    </location>
</feature>
<sequence>MEHAKCSSGSGSSKAQTLLNRSAHCLSRRDFSTCRKLALQARESDPYNSAPDQILAVADVLLAANRQNPPDWYSVLQIPRPGPANPTLIRTQFEKLSTLLEPGKNRFAFSQEAMWLIKKAWSVLSDPEKKTHFENGSEEGKESGKQREERGGIVGNGKNGGGYNGGKTFWTVCPYCYYMFEYEKVYADCCLRCQNCRKGFHGVAIKPPSGDVIVEGQEQYSFCFGYFQMGYMDPNSKMESEVVDKKDENVVVISDDDSDEDDFGDGNVGFEGMHEEVVRSGSHGAEGKTPVKRVKIPAGRIKSTKSKSVARNTKKIMGNGMRSRRIELEDVERLKCEDMEVEEGNGVGEGEGGSGSGGTGGIEFFEGEDDIFVGIGDSPI</sequence>
<name>A0A498HVP5_MALDO</name>
<dbReference type="AlphaFoldDB" id="A0A498HVP5"/>